<dbReference type="InterPro" id="IPR017438">
    <property type="entry name" value="ATP-NAD_kinase_N"/>
</dbReference>
<dbReference type="InterPro" id="IPR045540">
    <property type="entry name" value="YegS/DAGK_C"/>
</dbReference>
<keyword evidence="2" id="KW-0418">Kinase</keyword>
<evidence type="ECO:0000259" key="1">
    <source>
        <dbReference type="PROSITE" id="PS50146"/>
    </source>
</evidence>
<dbReference type="InterPro" id="IPR016064">
    <property type="entry name" value="NAD/diacylglycerol_kinase_sf"/>
</dbReference>
<dbReference type="GO" id="GO:0019242">
    <property type="term" value="P:methylglyoxal biosynthetic process"/>
    <property type="evidence" value="ECO:0007669"/>
    <property type="project" value="InterPro"/>
</dbReference>
<protein>
    <submittedName>
        <fullName evidence="2">Diacylglycerol kinase family enzyme</fullName>
    </submittedName>
</protein>
<dbReference type="GO" id="GO:0016301">
    <property type="term" value="F:kinase activity"/>
    <property type="evidence" value="ECO:0007669"/>
    <property type="project" value="UniProtKB-KW"/>
</dbReference>
<dbReference type="Pfam" id="PF00781">
    <property type="entry name" value="DAGK_cat"/>
    <property type="match status" value="1"/>
</dbReference>
<dbReference type="Proteomes" id="UP001183629">
    <property type="component" value="Unassembled WGS sequence"/>
</dbReference>
<dbReference type="PROSITE" id="PS50146">
    <property type="entry name" value="DAGK"/>
    <property type="match status" value="1"/>
</dbReference>
<sequence length="325" mass="34434">MPTELNVPAACAVVVNPAKVPDLDEFRQTVTETLAKAGWPVPVWYETTPEDPGRGQTAQALDEGAEVVFAAGGDGTVMACITALAGTDVALAILPAGTGNLLAANLGLSTDLAAGLGTAIEGGLRRLDVGRCEDACFAVMAGLGFDAKMLDSTSETTKKRIGWPAYVIGAVKHLRDRPTRVTITIDGGRPFRRRAKTVLIANVGRLQGGVRLLEAADPADGKLDVAVLSPRTLRQWAAMAWAVARRHEHVPALEVLRGSKVSVVTRRPEPRQLDGDLIDPGTRLDVEVLPKALWLCVPQPADHPDIATDADAVADRAKRLMKSGQ</sequence>
<dbReference type="Gene3D" id="3.40.50.10330">
    <property type="entry name" value="Probable inorganic polyphosphate/atp-NAD kinase, domain 1"/>
    <property type="match status" value="1"/>
</dbReference>
<dbReference type="PANTHER" id="PTHR30492:SF0">
    <property type="entry name" value="METHYLGLYOXAL SYNTHASE"/>
    <property type="match status" value="1"/>
</dbReference>
<dbReference type="PANTHER" id="PTHR30492">
    <property type="entry name" value="METHYLGLYOXAL SYNTHASE"/>
    <property type="match status" value="1"/>
</dbReference>
<dbReference type="EMBL" id="JAVDYC010000001">
    <property type="protein sequence ID" value="MDR7326899.1"/>
    <property type="molecule type" value="Genomic_DNA"/>
</dbReference>
<comment type="caution">
    <text evidence="2">The sequence shown here is derived from an EMBL/GenBank/DDBJ whole genome shotgun (WGS) entry which is preliminary data.</text>
</comment>
<dbReference type="InterPro" id="IPR004363">
    <property type="entry name" value="Methylgl_synth"/>
</dbReference>
<gene>
    <name evidence="2" type="ORF">J2S44_007149</name>
</gene>
<accession>A0AAE3ZVP1</accession>
<dbReference type="Pfam" id="PF19279">
    <property type="entry name" value="YegS_C"/>
    <property type="match status" value="1"/>
</dbReference>
<dbReference type="SMART" id="SM00046">
    <property type="entry name" value="DAGKc"/>
    <property type="match status" value="1"/>
</dbReference>
<dbReference type="SUPFAM" id="SSF111331">
    <property type="entry name" value="NAD kinase/diacylglycerol kinase-like"/>
    <property type="match status" value="1"/>
</dbReference>
<evidence type="ECO:0000313" key="2">
    <source>
        <dbReference type="EMBL" id="MDR7326899.1"/>
    </source>
</evidence>
<evidence type="ECO:0000313" key="3">
    <source>
        <dbReference type="Proteomes" id="UP001183629"/>
    </source>
</evidence>
<organism evidence="2 3">
    <name type="scientific">Catenuloplanes niger</name>
    <dbReference type="NCBI Taxonomy" id="587534"/>
    <lineage>
        <taxon>Bacteria</taxon>
        <taxon>Bacillati</taxon>
        <taxon>Actinomycetota</taxon>
        <taxon>Actinomycetes</taxon>
        <taxon>Micromonosporales</taxon>
        <taxon>Micromonosporaceae</taxon>
        <taxon>Catenuloplanes</taxon>
    </lineage>
</organism>
<keyword evidence="3" id="KW-1185">Reference proteome</keyword>
<dbReference type="RefSeq" id="WP_310423405.1">
    <property type="nucleotide sequence ID" value="NZ_JAVDYC010000001.1"/>
</dbReference>
<reference evidence="2 3" key="1">
    <citation type="submission" date="2023-07" db="EMBL/GenBank/DDBJ databases">
        <title>Sequencing the genomes of 1000 actinobacteria strains.</title>
        <authorList>
            <person name="Klenk H.-P."/>
        </authorList>
    </citation>
    <scope>NUCLEOTIDE SEQUENCE [LARGE SCALE GENOMIC DNA]</scope>
    <source>
        <strain evidence="2 3">DSM 44711</strain>
    </source>
</reference>
<name>A0AAE3ZVP1_9ACTN</name>
<dbReference type="AlphaFoldDB" id="A0AAE3ZVP1"/>
<keyword evidence="2" id="KW-0808">Transferase</keyword>
<dbReference type="InterPro" id="IPR001206">
    <property type="entry name" value="Diacylglycerol_kinase_cat_dom"/>
</dbReference>
<proteinExistence type="predicted"/>
<dbReference type="GO" id="GO:0008929">
    <property type="term" value="F:methylglyoxal synthase activity"/>
    <property type="evidence" value="ECO:0007669"/>
    <property type="project" value="InterPro"/>
</dbReference>
<dbReference type="GO" id="GO:0005829">
    <property type="term" value="C:cytosol"/>
    <property type="evidence" value="ECO:0007669"/>
    <property type="project" value="TreeGrafter"/>
</dbReference>
<dbReference type="Gene3D" id="2.60.200.40">
    <property type="match status" value="1"/>
</dbReference>
<feature type="domain" description="DAGKc" evidence="1">
    <location>
        <begin position="6"/>
        <end position="136"/>
    </location>
</feature>